<dbReference type="AlphaFoldDB" id="A0A6A0A7N1"/>
<name>A0A6A0A7N1_HAELA</name>
<comment type="caution">
    <text evidence="2">The sequence shown here is derived from an EMBL/GenBank/DDBJ whole genome shotgun (WGS) entry which is preliminary data.</text>
</comment>
<proteinExistence type="predicted"/>
<keyword evidence="3" id="KW-1185">Reference proteome</keyword>
<evidence type="ECO:0000313" key="2">
    <source>
        <dbReference type="EMBL" id="GFH28491.1"/>
    </source>
</evidence>
<evidence type="ECO:0000256" key="1">
    <source>
        <dbReference type="SAM" id="MobiDB-lite"/>
    </source>
</evidence>
<feature type="non-terminal residue" evidence="2">
    <location>
        <position position="1"/>
    </location>
</feature>
<feature type="non-terminal residue" evidence="2">
    <location>
        <position position="48"/>
    </location>
</feature>
<evidence type="ECO:0000313" key="3">
    <source>
        <dbReference type="Proteomes" id="UP000485058"/>
    </source>
</evidence>
<reference evidence="2 3" key="1">
    <citation type="submission" date="2020-02" db="EMBL/GenBank/DDBJ databases">
        <title>Draft genome sequence of Haematococcus lacustris strain NIES-144.</title>
        <authorList>
            <person name="Morimoto D."/>
            <person name="Nakagawa S."/>
            <person name="Yoshida T."/>
            <person name="Sawayama S."/>
        </authorList>
    </citation>
    <scope>NUCLEOTIDE SEQUENCE [LARGE SCALE GENOMIC DNA]</scope>
    <source>
        <strain evidence="2 3">NIES-144</strain>
    </source>
</reference>
<protein>
    <submittedName>
        <fullName evidence="2">Uncharacterized protein</fullName>
    </submittedName>
</protein>
<gene>
    <name evidence="2" type="ORF">HaLaN_26992</name>
</gene>
<organism evidence="2 3">
    <name type="scientific">Haematococcus lacustris</name>
    <name type="common">Green alga</name>
    <name type="synonym">Haematococcus pluvialis</name>
    <dbReference type="NCBI Taxonomy" id="44745"/>
    <lineage>
        <taxon>Eukaryota</taxon>
        <taxon>Viridiplantae</taxon>
        <taxon>Chlorophyta</taxon>
        <taxon>core chlorophytes</taxon>
        <taxon>Chlorophyceae</taxon>
        <taxon>CS clade</taxon>
        <taxon>Chlamydomonadales</taxon>
        <taxon>Haematococcaceae</taxon>
        <taxon>Haematococcus</taxon>
    </lineage>
</organism>
<feature type="region of interest" description="Disordered" evidence="1">
    <location>
        <begin position="29"/>
        <end position="48"/>
    </location>
</feature>
<dbReference type="EMBL" id="BLLF01003901">
    <property type="protein sequence ID" value="GFH28491.1"/>
    <property type="molecule type" value="Genomic_DNA"/>
</dbReference>
<sequence>SAPRSLVSMRSSCLSRSARKWQIIRGEQPEGSLPGVTEYMSSAEERLT</sequence>
<dbReference type="Proteomes" id="UP000485058">
    <property type="component" value="Unassembled WGS sequence"/>
</dbReference>
<accession>A0A6A0A7N1</accession>